<feature type="region of interest" description="Disordered" evidence="1">
    <location>
        <begin position="804"/>
        <end position="919"/>
    </location>
</feature>
<dbReference type="GO" id="GO:0031106">
    <property type="term" value="P:septin ring organization"/>
    <property type="evidence" value="ECO:0007669"/>
    <property type="project" value="TreeGrafter"/>
</dbReference>
<dbReference type="SUPFAM" id="SSF54277">
    <property type="entry name" value="CAD &amp; PB1 domains"/>
    <property type="match status" value="1"/>
</dbReference>
<dbReference type="Pfam" id="PF00621">
    <property type="entry name" value="RhoGEF"/>
    <property type="match status" value="1"/>
</dbReference>
<gene>
    <name evidence="4" type="ORF">K490DRAFT_37517</name>
</gene>
<feature type="compositionally biased region" description="Polar residues" evidence="1">
    <location>
        <begin position="702"/>
        <end position="714"/>
    </location>
</feature>
<feature type="compositionally biased region" description="Low complexity" evidence="1">
    <location>
        <begin position="648"/>
        <end position="664"/>
    </location>
</feature>
<dbReference type="Pfam" id="PF06395">
    <property type="entry name" value="CDC24"/>
    <property type="match status" value="1"/>
</dbReference>
<dbReference type="CDD" id="cd05992">
    <property type="entry name" value="PB1"/>
    <property type="match status" value="1"/>
</dbReference>
<evidence type="ECO:0008006" key="6">
    <source>
        <dbReference type="Google" id="ProtNLM"/>
    </source>
</evidence>
<feature type="compositionally biased region" description="Pro residues" evidence="1">
    <location>
        <begin position="64"/>
        <end position="73"/>
    </location>
</feature>
<proteinExistence type="predicted"/>
<feature type="compositionally biased region" description="Polar residues" evidence="1">
    <location>
        <begin position="33"/>
        <end position="55"/>
    </location>
</feature>
<name>A0A6A5YDT4_9PEZI</name>
<dbReference type="Gene3D" id="3.10.20.90">
    <property type="entry name" value="Phosphatidylinositol 3-kinase Catalytic Subunit, Chain A, domain 1"/>
    <property type="match status" value="1"/>
</dbReference>
<dbReference type="GO" id="GO:0005085">
    <property type="term" value="F:guanyl-nucleotide exchange factor activity"/>
    <property type="evidence" value="ECO:0007669"/>
    <property type="project" value="InterPro"/>
</dbReference>
<dbReference type="InterPro" id="IPR000270">
    <property type="entry name" value="PB1_dom"/>
</dbReference>
<dbReference type="EMBL" id="ML978714">
    <property type="protein sequence ID" value="KAF2089507.1"/>
    <property type="molecule type" value="Genomic_DNA"/>
</dbReference>
<dbReference type="InterPro" id="IPR053026">
    <property type="entry name" value="CDC42_GEF"/>
</dbReference>
<sequence length="1021" mass="113488">MEIGVHGPLSRTHPASLSNAHSRLHSAGGPTPLMQTATHASFSTYGSRASNSTQGTSQSTLFSSPPPPLPTPTPSNGGPVEASNNVLNKRGDKETSLFMICLNLRRRLQGVPGFEQTLCEEDAKSDDDTDPVTLLWRTFRKGYPLMTIYNALDPEVKLEVDQNKVSEKKREQAATYKFLSACINKLNFATEECFVISDLYGDDTTGFVKVAKVINRVLDILVSEGKISEAPLPTFEAAVSAAGAAVKRTQRQHIVDELVQTERTYVQHLELLQAFKKLVEEKGIITGDAVHDIFLNLNALLDFQRRFLIRVEQTNAQPESDQNWGKLFTLYKDAFKVYEPYIANQKKCEEVAMREFEKLRETGGPADLRQMVESPTHLTSFLLKPFQRLSKYPLLLRELSKKGDLDKEMQEDIQEGIEAASSVLQRTNDAVDQEERKEAVEELRSRVEDWKGHKIDVFGDLLLYGTFTVLKGDTSSIKDQEREYKIYLFEMILLCCKEINPNKQKNKLMNKPLYDKKGKPKLQLKGRIFMQNVTDAISTGRPGSYTCQIFWKGDPGIENFVIKFTTEDMMKKWANQVDAQRRAYKDRARSASKQNPTSTSATEFTYMMNQGEIENPYAQEENEDEDIDVAAATSAYVGQAEDTYNIARNGSSTSLRSRSTTGGSAVDPLDSRAVGRYPVSGPERSDLRIRTNQLQAGAASPNGGTMESYFSPSLESPMSVRTSSSSSMFPFPRQQPPGGWNADEYRFTAPARSRVPSGDANGAVGRGPMQRPSLPAHAGSQNSINAQARLRSASSPDIAQHLQMAQRRTPGGSVPDVPPFPTHYAYNPNVANRSNSNSPGTPSSLPHRTQSPNIQREKQQSRIPDGAELNGSQRHDSRLTSSSGPRVMTPASSFETQRTATPVTDRAGSPTLPSMEPAEIPMPSQLKVKVHCPSAGSMMTLVVSTNISYQSLKDRIDAKLQRSTNVSLASGQVRLKYVDEEDYVSIQSDEDVQMAFETWKEQQRDQLLAGQLGEIELWCQR</sequence>
<feature type="compositionally biased region" description="Polar residues" evidence="1">
    <location>
        <begin position="879"/>
        <end position="902"/>
    </location>
</feature>
<dbReference type="SUPFAM" id="SSF50729">
    <property type="entry name" value="PH domain-like"/>
    <property type="match status" value="1"/>
</dbReference>
<dbReference type="Proteomes" id="UP000799776">
    <property type="component" value="Unassembled WGS sequence"/>
</dbReference>
<dbReference type="Pfam" id="PF15411">
    <property type="entry name" value="PH_10"/>
    <property type="match status" value="1"/>
</dbReference>
<dbReference type="PROSITE" id="PS51745">
    <property type="entry name" value="PB1"/>
    <property type="match status" value="1"/>
</dbReference>
<dbReference type="InterPro" id="IPR011993">
    <property type="entry name" value="PH-like_dom_sf"/>
</dbReference>
<dbReference type="SMART" id="SM00325">
    <property type="entry name" value="RhoGEF"/>
    <property type="match status" value="1"/>
</dbReference>
<evidence type="ECO:0000259" key="3">
    <source>
        <dbReference type="PROSITE" id="PS51745"/>
    </source>
</evidence>
<dbReference type="SUPFAM" id="SSF48065">
    <property type="entry name" value="DBL homology domain (DH-domain)"/>
    <property type="match status" value="1"/>
</dbReference>
<dbReference type="InterPro" id="IPR010481">
    <property type="entry name" value="Cdc24/Scd1_N"/>
</dbReference>
<feature type="domain" description="PB1" evidence="3">
    <location>
        <begin position="925"/>
        <end position="1021"/>
    </location>
</feature>
<reference evidence="4" key="1">
    <citation type="journal article" date="2020" name="Stud. Mycol.">
        <title>101 Dothideomycetes genomes: a test case for predicting lifestyles and emergence of pathogens.</title>
        <authorList>
            <person name="Haridas S."/>
            <person name="Albert R."/>
            <person name="Binder M."/>
            <person name="Bloem J."/>
            <person name="Labutti K."/>
            <person name="Salamov A."/>
            <person name="Andreopoulos B."/>
            <person name="Baker S."/>
            <person name="Barry K."/>
            <person name="Bills G."/>
            <person name="Bluhm B."/>
            <person name="Cannon C."/>
            <person name="Castanera R."/>
            <person name="Culley D."/>
            <person name="Daum C."/>
            <person name="Ezra D."/>
            <person name="Gonzalez J."/>
            <person name="Henrissat B."/>
            <person name="Kuo A."/>
            <person name="Liang C."/>
            <person name="Lipzen A."/>
            <person name="Lutzoni F."/>
            <person name="Magnuson J."/>
            <person name="Mondo S."/>
            <person name="Nolan M."/>
            <person name="Ohm R."/>
            <person name="Pangilinan J."/>
            <person name="Park H.-J."/>
            <person name="Ramirez L."/>
            <person name="Alfaro M."/>
            <person name="Sun H."/>
            <person name="Tritt A."/>
            <person name="Yoshinaga Y."/>
            <person name="Zwiers L.-H."/>
            <person name="Turgeon B."/>
            <person name="Goodwin S."/>
            <person name="Spatafora J."/>
            <person name="Crous P."/>
            <person name="Grigoriev I."/>
        </authorList>
    </citation>
    <scope>NUCLEOTIDE SEQUENCE</scope>
    <source>
        <strain evidence="4">CBS 121410</strain>
    </source>
</reference>
<dbReference type="GO" id="GO:0005737">
    <property type="term" value="C:cytoplasm"/>
    <property type="evidence" value="ECO:0007669"/>
    <property type="project" value="TreeGrafter"/>
</dbReference>
<evidence type="ECO:0000259" key="2">
    <source>
        <dbReference type="PROSITE" id="PS50010"/>
    </source>
</evidence>
<dbReference type="Pfam" id="PF00564">
    <property type="entry name" value="PB1"/>
    <property type="match status" value="1"/>
</dbReference>
<dbReference type="FunFam" id="3.10.20.90:FF:000176">
    <property type="entry name" value="Rho guanyl nucleotide exchange factor"/>
    <property type="match status" value="1"/>
</dbReference>
<protein>
    <recommendedName>
        <fullName evidence="6">DH domain-containing protein</fullName>
    </recommendedName>
</protein>
<dbReference type="CDD" id="cd13246">
    <property type="entry name" value="PH_Scd1"/>
    <property type="match status" value="1"/>
</dbReference>
<feature type="region of interest" description="Disordered" evidence="1">
    <location>
        <begin position="1"/>
        <end position="88"/>
    </location>
</feature>
<dbReference type="Gene3D" id="2.30.29.30">
    <property type="entry name" value="Pleckstrin-homology domain (PH domain)/Phosphotyrosine-binding domain (PTB)"/>
    <property type="match status" value="1"/>
</dbReference>
<dbReference type="AlphaFoldDB" id="A0A6A5YDT4"/>
<dbReference type="Gene3D" id="1.20.900.10">
    <property type="entry name" value="Dbl homology (DH) domain"/>
    <property type="match status" value="1"/>
</dbReference>
<dbReference type="PANTHER" id="PTHR47339">
    <property type="entry name" value="CELL DIVISION CONTROL PROTEIN 24"/>
    <property type="match status" value="1"/>
</dbReference>
<dbReference type="FunFam" id="2.30.29.30:FF:000364">
    <property type="entry name" value="Rho guanyl nucleotide exchange factor"/>
    <property type="match status" value="1"/>
</dbReference>
<feature type="region of interest" description="Disordered" evidence="1">
    <location>
        <begin position="648"/>
        <end position="781"/>
    </location>
</feature>
<keyword evidence="5" id="KW-1185">Reference proteome</keyword>
<accession>A0A6A5YDT4</accession>
<evidence type="ECO:0000256" key="1">
    <source>
        <dbReference type="SAM" id="MobiDB-lite"/>
    </source>
</evidence>
<dbReference type="InterPro" id="IPR035899">
    <property type="entry name" value="DBL_dom_sf"/>
</dbReference>
<dbReference type="GO" id="GO:0000935">
    <property type="term" value="C:division septum"/>
    <property type="evidence" value="ECO:0007669"/>
    <property type="project" value="TreeGrafter"/>
</dbReference>
<evidence type="ECO:0000313" key="4">
    <source>
        <dbReference type="EMBL" id="KAF2089507.1"/>
    </source>
</evidence>
<dbReference type="GO" id="GO:0030010">
    <property type="term" value="P:establishment of cell polarity"/>
    <property type="evidence" value="ECO:0007669"/>
    <property type="project" value="TreeGrafter"/>
</dbReference>
<dbReference type="PANTHER" id="PTHR47339:SF1">
    <property type="entry name" value="CELL DIVISION CONTROL PROTEIN 24"/>
    <property type="match status" value="1"/>
</dbReference>
<feature type="compositionally biased region" description="Low complexity" evidence="1">
    <location>
        <begin position="716"/>
        <end position="732"/>
    </location>
</feature>
<feature type="domain" description="DH" evidence="2">
    <location>
        <begin position="250"/>
        <end position="430"/>
    </location>
</feature>
<feature type="compositionally biased region" description="Polar residues" evidence="1">
    <location>
        <begin position="829"/>
        <end position="854"/>
    </location>
</feature>
<dbReference type="SMART" id="SM00666">
    <property type="entry name" value="PB1"/>
    <property type="match status" value="1"/>
</dbReference>
<evidence type="ECO:0000313" key="5">
    <source>
        <dbReference type="Proteomes" id="UP000799776"/>
    </source>
</evidence>
<organism evidence="4 5">
    <name type="scientific">Saccharata proteae CBS 121410</name>
    <dbReference type="NCBI Taxonomy" id="1314787"/>
    <lineage>
        <taxon>Eukaryota</taxon>
        <taxon>Fungi</taxon>
        <taxon>Dikarya</taxon>
        <taxon>Ascomycota</taxon>
        <taxon>Pezizomycotina</taxon>
        <taxon>Dothideomycetes</taxon>
        <taxon>Dothideomycetes incertae sedis</taxon>
        <taxon>Botryosphaeriales</taxon>
        <taxon>Saccharataceae</taxon>
        <taxon>Saccharata</taxon>
    </lineage>
</organism>
<dbReference type="InterPro" id="IPR000219">
    <property type="entry name" value="DH_dom"/>
</dbReference>
<dbReference type="GO" id="GO:0005634">
    <property type="term" value="C:nucleus"/>
    <property type="evidence" value="ECO:0007669"/>
    <property type="project" value="TreeGrafter"/>
</dbReference>
<dbReference type="InterPro" id="IPR053793">
    <property type="entry name" value="PB1-like"/>
</dbReference>
<dbReference type="PROSITE" id="PS50010">
    <property type="entry name" value="DH_2"/>
    <property type="match status" value="1"/>
</dbReference>
<dbReference type="OrthoDB" id="1594986at2759"/>
<dbReference type="GO" id="GO:0043332">
    <property type="term" value="C:mating projection tip"/>
    <property type="evidence" value="ECO:0007669"/>
    <property type="project" value="TreeGrafter"/>
</dbReference>
<dbReference type="CDD" id="cd00160">
    <property type="entry name" value="RhoGEF"/>
    <property type="match status" value="1"/>
</dbReference>
<dbReference type="InterPro" id="IPR033511">
    <property type="entry name" value="Cdc24/Scd1_PH_dom"/>
</dbReference>